<dbReference type="Pfam" id="PF00069">
    <property type="entry name" value="Pkinase"/>
    <property type="match status" value="1"/>
</dbReference>
<feature type="binding site" evidence="7">
    <location>
        <position position="46"/>
    </location>
    <ligand>
        <name>ATP</name>
        <dbReference type="ChEBI" id="CHEBI:30616"/>
    </ligand>
</feature>
<evidence type="ECO:0000256" key="4">
    <source>
        <dbReference type="ARBA" id="ARBA00022741"/>
    </source>
</evidence>
<dbReference type="InterPro" id="IPR003527">
    <property type="entry name" value="MAP_kinase_CS"/>
</dbReference>
<dbReference type="PROSITE" id="PS01351">
    <property type="entry name" value="MAPK"/>
    <property type="match status" value="1"/>
</dbReference>
<evidence type="ECO:0000256" key="8">
    <source>
        <dbReference type="RuleBase" id="RU000304"/>
    </source>
</evidence>
<dbReference type="PROSITE" id="PS00107">
    <property type="entry name" value="PROTEIN_KINASE_ATP"/>
    <property type="match status" value="1"/>
</dbReference>
<keyword evidence="6 7" id="KW-0067">ATP-binding</keyword>
<dbReference type="AlphaFoldDB" id="A0A9W6T2Z6"/>
<keyword evidence="4 7" id="KW-0547">Nucleotide-binding</keyword>
<keyword evidence="3 9" id="KW-0808">Transferase</keyword>
<dbReference type="InterPro" id="IPR000719">
    <property type="entry name" value="Prot_kinase_dom"/>
</dbReference>
<evidence type="ECO:0000313" key="11">
    <source>
        <dbReference type="EMBL" id="GME72945.1"/>
    </source>
</evidence>
<dbReference type="EMBL" id="BSXN01001407">
    <property type="protein sequence ID" value="GME72945.1"/>
    <property type="molecule type" value="Genomic_DNA"/>
</dbReference>
<dbReference type="GO" id="GO:0005524">
    <property type="term" value="F:ATP binding"/>
    <property type="evidence" value="ECO:0007669"/>
    <property type="project" value="UniProtKB-UniRule"/>
</dbReference>
<dbReference type="InterPro" id="IPR050117">
    <property type="entry name" value="MAPK"/>
</dbReference>
<keyword evidence="12" id="KW-1185">Reference proteome</keyword>
<keyword evidence="9" id="KW-0460">Magnesium</keyword>
<proteinExistence type="inferred from homology"/>
<dbReference type="EC" id="2.7.11.24" evidence="1 9"/>
<dbReference type="SMART" id="SM00220">
    <property type="entry name" value="S_TKc"/>
    <property type="match status" value="1"/>
</dbReference>
<sequence length="358" mass="41485">MNRNNQERYCFTLKNYNALEVLGQGAYGIVALGSNKHTGQTVAIKKMEPFDSELICLRTLREIKLLKNFKHPNIISILDIEKSDTIENFTSVYVVEEFMETDLQKIIYTQKLSELHIQYLMYQLLKGIKYLHSCGVIHRDLKPGNILVNANCELKICDFGLARINNRDDKTYSDNNKSDTNMMTEYVATRWYRAPEIMLDLSRYSQAIDLWSVGCIIGEILLGEPLLPGDSYKSQLLLIFELIGSPSPVDLQFIKSERSKKYISSLRQFKGLSFKKIFKDSRPELIDLVSKLLVFNPNKRLDVDQAISHTYFDFYREPESEITGEQALDKEQFYFDDCKEQLAMIDLKRILFLETSVV</sequence>
<dbReference type="GO" id="GO:0004707">
    <property type="term" value="F:MAP kinase activity"/>
    <property type="evidence" value="ECO:0007669"/>
    <property type="project" value="UniProtKB-EC"/>
</dbReference>
<comment type="caution">
    <text evidence="11">The sequence shown here is derived from an EMBL/GenBank/DDBJ whole genome shotgun (WGS) entry which is preliminary data.</text>
</comment>
<evidence type="ECO:0000256" key="9">
    <source>
        <dbReference type="RuleBase" id="RU361165"/>
    </source>
</evidence>
<dbReference type="Proteomes" id="UP001165120">
    <property type="component" value="Unassembled WGS sequence"/>
</dbReference>
<dbReference type="PROSITE" id="PS50011">
    <property type="entry name" value="PROTEIN_KINASE_DOM"/>
    <property type="match status" value="1"/>
</dbReference>
<evidence type="ECO:0000256" key="7">
    <source>
        <dbReference type="PROSITE-ProRule" id="PRU10141"/>
    </source>
</evidence>
<reference evidence="11" key="1">
    <citation type="submission" date="2023-04" db="EMBL/GenBank/DDBJ databases">
        <title>Candida boidinii NBRC 10035.</title>
        <authorList>
            <person name="Ichikawa N."/>
            <person name="Sato H."/>
            <person name="Tonouchi N."/>
        </authorList>
    </citation>
    <scope>NUCLEOTIDE SEQUENCE</scope>
    <source>
        <strain evidence="11">NBRC 10035</strain>
    </source>
</reference>
<accession>A0A9W6T2Z6</accession>
<comment type="similarity">
    <text evidence="9">Belongs to the protein kinase superfamily. Ser/Thr protein kinase family. MAP kinase subfamily.</text>
</comment>
<dbReference type="InterPro" id="IPR011009">
    <property type="entry name" value="Kinase-like_dom_sf"/>
</dbReference>
<protein>
    <recommendedName>
        <fullName evidence="1 9">Mitogen-activated protein kinase</fullName>
        <ecNumber evidence="1 9">2.7.11.24</ecNumber>
    </recommendedName>
</protein>
<dbReference type="InterPro" id="IPR008271">
    <property type="entry name" value="Ser/Thr_kinase_AS"/>
</dbReference>
<evidence type="ECO:0000256" key="3">
    <source>
        <dbReference type="ARBA" id="ARBA00022679"/>
    </source>
</evidence>
<keyword evidence="2 8" id="KW-0723">Serine/threonine-protein kinase</keyword>
<comment type="catalytic activity">
    <reaction evidence="9">
        <text>L-threonyl-[protein] + ATP = O-phospho-L-threonyl-[protein] + ADP + H(+)</text>
        <dbReference type="Rhea" id="RHEA:46608"/>
        <dbReference type="Rhea" id="RHEA-COMP:11060"/>
        <dbReference type="Rhea" id="RHEA-COMP:11605"/>
        <dbReference type="ChEBI" id="CHEBI:15378"/>
        <dbReference type="ChEBI" id="CHEBI:30013"/>
        <dbReference type="ChEBI" id="CHEBI:30616"/>
        <dbReference type="ChEBI" id="CHEBI:61977"/>
        <dbReference type="ChEBI" id="CHEBI:456216"/>
        <dbReference type="EC" id="2.7.11.24"/>
    </reaction>
</comment>
<evidence type="ECO:0000259" key="10">
    <source>
        <dbReference type="PROSITE" id="PS50011"/>
    </source>
</evidence>
<dbReference type="GO" id="GO:0030447">
    <property type="term" value="P:filamentous growth"/>
    <property type="evidence" value="ECO:0007669"/>
    <property type="project" value="UniProtKB-ARBA"/>
</dbReference>
<dbReference type="Gene3D" id="3.30.200.20">
    <property type="entry name" value="Phosphorylase Kinase, domain 1"/>
    <property type="match status" value="1"/>
</dbReference>
<evidence type="ECO:0000256" key="5">
    <source>
        <dbReference type="ARBA" id="ARBA00022777"/>
    </source>
</evidence>
<evidence type="ECO:0000313" key="12">
    <source>
        <dbReference type="Proteomes" id="UP001165120"/>
    </source>
</evidence>
<dbReference type="FunFam" id="1.10.510.10:FF:000098">
    <property type="entry name" value="Mitogen-activated protein kinase 1"/>
    <property type="match status" value="1"/>
</dbReference>
<feature type="domain" description="Protein kinase" evidence="10">
    <location>
        <begin position="16"/>
        <end position="312"/>
    </location>
</feature>
<keyword evidence="5 9" id="KW-0418">Kinase</keyword>
<comment type="activity regulation">
    <text evidence="9">Activated by threonine and tyrosine phosphorylation.</text>
</comment>
<gene>
    <name evidence="11" type="ORF">Cboi02_000382500</name>
</gene>
<dbReference type="InterPro" id="IPR017441">
    <property type="entry name" value="Protein_kinase_ATP_BS"/>
</dbReference>
<evidence type="ECO:0000256" key="1">
    <source>
        <dbReference type="ARBA" id="ARBA00012411"/>
    </source>
</evidence>
<dbReference type="SUPFAM" id="SSF56112">
    <property type="entry name" value="Protein kinase-like (PK-like)"/>
    <property type="match status" value="1"/>
</dbReference>
<dbReference type="PANTHER" id="PTHR24055">
    <property type="entry name" value="MITOGEN-ACTIVATED PROTEIN KINASE"/>
    <property type="match status" value="1"/>
</dbReference>
<organism evidence="11 12">
    <name type="scientific">Candida boidinii</name>
    <name type="common">Yeast</name>
    <dbReference type="NCBI Taxonomy" id="5477"/>
    <lineage>
        <taxon>Eukaryota</taxon>
        <taxon>Fungi</taxon>
        <taxon>Dikarya</taxon>
        <taxon>Ascomycota</taxon>
        <taxon>Saccharomycotina</taxon>
        <taxon>Pichiomycetes</taxon>
        <taxon>Pichiales</taxon>
        <taxon>Pichiaceae</taxon>
        <taxon>Ogataea</taxon>
        <taxon>Ogataea/Candida clade</taxon>
    </lineage>
</organism>
<evidence type="ECO:0000256" key="6">
    <source>
        <dbReference type="ARBA" id="ARBA00022840"/>
    </source>
</evidence>
<dbReference type="FunFam" id="3.30.200.20:FF:000046">
    <property type="entry name" value="Mitogen-activated protein kinase"/>
    <property type="match status" value="1"/>
</dbReference>
<name>A0A9W6T2Z6_CANBO</name>
<comment type="cofactor">
    <cofactor evidence="9">
        <name>Mg(2+)</name>
        <dbReference type="ChEBI" id="CHEBI:18420"/>
    </cofactor>
</comment>
<dbReference type="Gene3D" id="1.10.510.10">
    <property type="entry name" value="Transferase(Phosphotransferase) domain 1"/>
    <property type="match status" value="1"/>
</dbReference>
<evidence type="ECO:0000256" key="2">
    <source>
        <dbReference type="ARBA" id="ARBA00022527"/>
    </source>
</evidence>
<dbReference type="PROSITE" id="PS00108">
    <property type="entry name" value="PROTEIN_KINASE_ST"/>
    <property type="match status" value="1"/>
</dbReference>